<organism evidence="7 9">
    <name type="scientific">Anaerococcus octavius</name>
    <dbReference type="NCBI Taxonomy" id="54007"/>
    <lineage>
        <taxon>Bacteria</taxon>
        <taxon>Bacillati</taxon>
        <taxon>Bacillota</taxon>
        <taxon>Tissierellia</taxon>
        <taxon>Tissierellales</taxon>
        <taxon>Peptoniphilaceae</taxon>
        <taxon>Anaerococcus</taxon>
    </lineage>
</organism>
<dbReference type="InterPro" id="IPR024083">
    <property type="entry name" value="Fumarase/histidase_N"/>
</dbReference>
<dbReference type="GO" id="GO:0006531">
    <property type="term" value="P:aspartate metabolic process"/>
    <property type="evidence" value="ECO:0007669"/>
    <property type="project" value="TreeGrafter"/>
</dbReference>
<dbReference type="EC" id="4.3.1.1" evidence="2"/>
<dbReference type="FunFam" id="1.20.200.10:FF:000001">
    <property type="entry name" value="Fumarate hydratase, mitochondrial"/>
    <property type="match status" value="1"/>
</dbReference>
<keyword evidence="3 7" id="KW-0456">Lyase</keyword>
<dbReference type="NCBIfam" id="NF008909">
    <property type="entry name" value="PRK12273.1"/>
    <property type="match status" value="1"/>
</dbReference>
<keyword evidence="9" id="KW-1185">Reference proteome</keyword>
<dbReference type="SUPFAM" id="SSF48557">
    <property type="entry name" value="L-aspartase-like"/>
    <property type="match status" value="1"/>
</dbReference>
<dbReference type="GO" id="GO:0008797">
    <property type="term" value="F:aspartate ammonia-lyase activity"/>
    <property type="evidence" value="ECO:0007669"/>
    <property type="project" value="UniProtKB-EC"/>
</dbReference>
<dbReference type="Proteomes" id="UP000255124">
    <property type="component" value="Unassembled WGS sequence"/>
</dbReference>
<evidence type="ECO:0000256" key="4">
    <source>
        <dbReference type="SAM" id="Coils"/>
    </source>
</evidence>
<accession>A0A2I1M539</accession>
<dbReference type="PANTHER" id="PTHR42696:SF2">
    <property type="entry name" value="ASPARTATE AMMONIA-LYASE"/>
    <property type="match status" value="1"/>
</dbReference>
<dbReference type="Pfam" id="PF00206">
    <property type="entry name" value="Lyase_1"/>
    <property type="match status" value="1"/>
</dbReference>
<evidence type="ECO:0000313" key="8">
    <source>
        <dbReference type="EMBL" id="SUU93371.1"/>
    </source>
</evidence>
<dbReference type="GO" id="GO:0005829">
    <property type="term" value="C:cytosol"/>
    <property type="evidence" value="ECO:0007669"/>
    <property type="project" value="TreeGrafter"/>
</dbReference>
<dbReference type="FunFam" id="1.10.275.10:FF:000001">
    <property type="entry name" value="Fumarate hydratase, mitochondrial"/>
    <property type="match status" value="1"/>
</dbReference>
<dbReference type="PRINTS" id="PR00145">
    <property type="entry name" value="ARGSUCLYASE"/>
</dbReference>
<dbReference type="InterPro" id="IPR020557">
    <property type="entry name" value="Fumarate_lyase_CS"/>
</dbReference>
<comment type="catalytic activity">
    <reaction evidence="1">
        <text>L-aspartate = fumarate + NH4(+)</text>
        <dbReference type="Rhea" id="RHEA:16601"/>
        <dbReference type="ChEBI" id="CHEBI:28938"/>
        <dbReference type="ChEBI" id="CHEBI:29806"/>
        <dbReference type="ChEBI" id="CHEBI:29991"/>
        <dbReference type="EC" id="4.3.1.1"/>
    </reaction>
</comment>
<dbReference type="OrthoDB" id="9802809at2"/>
<evidence type="ECO:0000259" key="6">
    <source>
        <dbReference type="Pfam" id="PF10415"/>
    </source>
</evidence>
<evidence type="ECO:0000313" key="9">
    <source>
        <dbReference type="Proteomes" id="UP000234335"/>
    </source>
</evidence>
<dbReference type="PANTHER" id="PTHR42696">
    <property type="entry name" value="ASPARTATE AMMONIA-LYASE"/>
    <property type="match status" value="1"/>
</dbReference>
<evidence type="ECO:0000256" key="2">
    <source>
        <dbReference type="ARBA" id="ARBA00012992"/>
    </source>
</evidence>
<dbReference type="InterPro" id="IPR022761">
    <property type="entry name" value="Fumarate_lyase_N"/>
</dbReference>
<dbReference type="Gene3D" id="1.10.275.10">
    <property type="entry name" value="Fumarase/aspartase (N-terminal domain)"/>
    <property type="match status" value="1"/>
</dbReference>
<evidence type="ECO:0000256" key="1">
    <source>
        <dbReference type="ARBA" id="ARBA00001494"/>
    </source>
</evidence>
<dbReference type="Proteomes" id="UP000234335">
    <property type="component" value="Unassembled WGS sequence"/>
</dbReference>
<dbReference type="FunFam" id="1.10.40.30:FF:000002">
    <property type="entry name" value="Fumarate hydratase class II"/>
    <property type="match status" value="1"/>
</dbReference>
<gene>
    <name evidence="7" type="primary">aspA</name>
    <name evidence="7" type="ORF">CYJ34_08165</name>
    <name evidence="8" type="ORF">NCTC9810_01727</name>
</gene>
<dbReference type="InterPro" id="IPR008948">
    <property type="entry name" value="L-Aspartase-like"/>
</dbReference>
<proteinExistence type="predicted"/>
<sequence>MTDFRIEHDSLGEIKVDENALYGANSWRAKDNFNITGYSMDDKFIDAILEVKKACAIENGKIGLLSDKKTEAIIKACENLLDGKKRDSFIVDPIQGGAGTSFNMNANEVIANMAEQNLGGNLGEYKLIHPNDHVNKGQSTNDVIPTSGKIALIRYFEQLIDEANKLIDSLNKKAEEFADVYKMGRTQLQDAIPMSLGQEFAAYSKVLSRDVNRFKNAIEALSFVNLGGTAIGTGLNADERYVEEVVEVLAEVTGLDLKQNDDLIDGTQNLDSILFASSVLKTFAASLSKISNDLRLMSSGPQTGIFDIKLPARQAGSSIMPGKVNPVIPEVVNQVAFLVIGNDVSVTMAVEAGQLELNAFEPVIFYKLFESLRTLKGAIYTLRVNCIDNIIANKEELSKEVEKSVGLITALAPHIGYEKSSKIAKKALKTGDSIRDLVVEENLLSNEELDKILDFKKMIKPGILDEEDLF</sequence>
<dbReference type="InterPro" id="IPR018951">
    <property type="entry name" value="Fumarase_C_C"/>
</dbReference>
<dbReference type="PRINTS" id="PR00149">
    <property type="entry name" value="FUMRATELYASE"/>
</dbReference>
<evidence type="ECO:0000256" key="3">
    <source>
        <dbReference type="ARBA" id="ARBA00023239"/>
    </source>
</evidence>
<evidence type="ECO:0000313" key="7">
    <source>
        <dbReference type="EMBL" id="PKZ15255.1"/>
    </source>
</evidence>
<keyword evidence="4" id="KW-0175">Coiled coil</keyword>
<dbReference type="GO" id="GO:0006099">
    <property type="term" value="P:tricarboxylic acid cycle"/>
    <property type="evidence" value="ECO:0007669"/>
    <property type="project" value="InterPro"/>
</dbReference>
<evidence type="ECO:0000313" key="10">
    <source>
        <dbReference type="Proteomes" id="UP000255124"/>
    </source>
</evidence>
<dbReference type="CDD" id="cd01357">
    <property type="entry name" value="Aspartase"/>
    <property type="match status" value="1"/>
</dbReference>
<feature type="coiled-coil region" evidence="4">
    <location>
        <begin position="153"/>
        <end position="180"/>
    </location>
</feature>
<name>A0A2I1M539_9FIRM</name>
<dbReference type="InterPro" id="IPR051546">
    <property type="entry name" value="Aspartate_Ammonia-Lyase"/>
</dbReference>
<dbReference type="InterPro" id="IPR000362">
    <property type="entry name" value="Fumarate_lyase_fam"/>
</dbReference>
<dbReference type="Gene3D" id="1.10.40.30">
    <property type="entry name" value="Fumarase/aspartase (C-terminal domain)"/>
    <property type="match status" value="1"/>
</dbReference>
<dbReference type="PROSITE" id="PS00163">
    <property type="entry name" value="FUMARATE_LYASES"/>
    <property type="match status" value="1"/>
</dbReference>
<feature type="domain" description="Fumarate lyase N-terminal" evidence="5">
    <location>
        <begin position="12"/>
        <end position="341"/>
    </location>
</feature>
<dbReference type="Gene3D" id="1.20.200.10">
    <property type="entry name" value="Fumarase/aspartase (Central domain)"/>
    <property type="match status" value="1"/>
</dbReference>
<protein>
    <recommendedName>
        <fullName evidence="2">aspartate ammonia-lyase</fullName>
        <ecNumber evidence="2">4.3.1.1</ecNumber>
    </recommendedName>
</protein>
<reference evidence="8 10" key="2">
    <citation type="submission" date="2018-06" db="EMBL/GenBank/DDBJ databases">
        <authorList>
            <consortium name="Pathogen Informatics"/>
            <person name="Doyle S."/>
        </authorList>
    </citation>
    <scope>NUCLEOTIDE SEQUENCE [LARGE SCALE GENOMIC DNA]</scope>
    <source>
        <strain evidence="8 10">NCTC9810</strain>
    </source>
</reference>
<dbReference type="RefSeq" id="WP_101540788.1">
    <property type="nucleotide sequence ID" value="NZ_PKGS01000007.1"/>
</dbReference>
<dbReference type="Pfam" id="PF10415">
    <property type="entry name" value="FumaraseC_C"/>
    <property type="match status" value="1"/>
</dbReference>
<dbReference type="EMBL" id="UFTA01000002">
    <property type="protein sequence ID" value="SUU93371.1"/>
    <property type="molecule type" value="Genomic_DNA"/>
</dbReference>
<evidence type="ECO:0000259" key="5">
    <source>
        <dbReference type="Pfam" id="PF00206"/>
    </source>
</evidence>
<feature type="domain" description="Fumarase C C-terminal" evidence="6">
    <location>
        <begin position="407"/>
        <end position="460"/>
    </location>
</feature>
<dbReference type="AlphaFoldDB" id="A0A2I1M539"/>
<dbReference type="EMBL" id="PKGS01000007">
    <property type="protein sequence ID" value="PKZ15255.1"/>
    <property type="molecule type" value="Genomic_DNA"/>
</dbReference>
<reference evidence="7 9" key="1">
    <citation type="submission" date="2017-12" db="EMBL/GenBank/DDBJ databases">
        <title>Phylogenetic diversity of female urinary microbiome.</title>
        <authorList>
            <person name="Thomas-White K."/>
            <person name="Wolfe A.J."/>
        </authorList>
    </citation>
    <scope>NUCLEOTIDE SEQUENCE [LARGE SCALE GENOMIC DNA]</scope>
    <source>
        <strain evidence="7 9">UMB0119</strain>
    </source>
</reference>